<reference evidence="5 6" key="1">
    <citation type="submission" date="2014-09" db="EMBL/GenBank/DDBJ databases">
        <title>Genome sequencing and annotation of Bacillus Okhensis strain Kh10-101T.</title>
        <authorList>
            <person name="Prakash J.S."/>
        </authorList>
    </citation>
    <scope>NUCLEOTIDE SEQUENCE [LARGE SCALE GENOMIC DNA]</scope>
    <source>
        <strain evidence="6">Kh10-101T</strain>
    </source>
</reference>
<dbReference type="EMBL" id="JRJU01000027">
    <property type="protein sequence ID" value="KHF38935.1"/>
    <property type="molecule type" value="Genomic_DNA"/>
</dbReference>
<dbReference type="PROSITE" id="PS50987">
    <property type="entry name" value="HTH_ARSR_2"/>
    <property type="match status" value="1"/>
</dbReference>
<organism evidence="5 6">
    <name type="scientific">Halalkalibacter okhensis</name>
    <dbReference type="NCBI Taxonomy" id="333138"/>
    <lineage>
        <taxon>Bacteria</taxon>
        <taxon>Bacillati</taxon>
        <taxon>Bacillota</taxon>
        <taxon>Bacilli</taxon>
        <taxon>Bacillales</taxon>
        <taxon>Bacillaceae</taxon>
        <taxon>Halalkalibacter</taxon>
    </lineage>
</organism>
<dbReference type="CDD" id="cd00090">
    <property type="entry name" value="HTH_ARSR"/>
    <property type="match status" value="1"/>
</dbReference>
<accession>A0A0B0ICD4</accession>
<dbReference type="Pfam" id="PF01022">
    <property type="entry name" value="HTH_5"/>
    <property type="match status" value="1"/>
</dbReference>
<dbReference type="InterPro" id="IPR036388">
    <property type="entry name" value="WH-like_DNA-bd_sf"/>
</dbReference>
<dbReference type="STRING" id="333138.LQ50_18590"/>
<evidence type="ECO:0000313" key="6">
    <source>
        <dbReference type="Proteomes" id="UP000030832"/>
    </source>
</evidence>
<gene>
    <name evidence="5" type="ORF">LQ50_18590</name>
</gene>
<dbReference type="AlphaFoldDB" id="A0A0B0ICD4"/>
<dbReference type="GO" id="GO:0003700">
    <property type="term" value="F:DNA-binding transcription factor activity"/>
    <property type="evidence" value="ECO:0007669"/>
    <property type="project" value="InterPro"/>
</dbReference>
<dbReference type="GO" id="GO:0003677">
    <property type="term" value="F:DNA binding"/>
    <property type="evidence" value="ECO:0007669"/>
    <property type="project" value="UniProtKB-KW"/>
</dbReference>
<dbReference type="InterPro" id="IPR001845">
    <property type="entry name" value="HTH_ArsR_DNA-bd_dom"/>
</dbReference>
<sequence length="347" mass="40495">MEVLHVTSRKRETYEVQFAYSPLWECALGIAAITNSRLIETLERSTTYWRELKGSFPDDYLHHLEYVEKNNTWKALLQLLHQKNYNNLEEFCSSIKLLQDVNFKFICLPFIGNEFQQIRKSAALGEESAISELKRVTSENPFFPQYIEFIGTSNVDKLKDHLIEVMTGWYEMVITPNIEQTCQILQTDYESKNKMKVKMSPEELVHWTTGGVNYPPEPSVHKVLCIPQYVYRPWNIEADIEDTKVFYYPVANESLSPNDKYMPNHSLVQKHKALGDEIRLRIVKLLSEDDRTLQEVTDQLNMGKTTIHHHLKILRGAKIVEMKGTKYSLNANVLGILFKELDQYIKQ</sequence>
<dbReference type="PRINTS" id="PR00778">
    <property type="entry name" value="HTHARSR"/>
</dbReference>
<keyword evidence="6" id="KW-1185">Reference proteome</keyword>
<dbReference type="PANTHER" id="PTHR33154:SF18">
    <property type="entry name" value="ARSENICAL RESISTANCE OPERON REPRESSOR"/>
    <property type="match status" value="1"/>
</dbReference>
<dbReference type="Proteomes" id="UP000030832">
    <property type="component" value="Unassembled WGS sequence"/>
</dbReference>
<dbReference type="SUPFAM" id="SSF46785">
    <property type="entry name" value="Winged helix' DNA-binding domain"/>
    <property type="match status" value="1"/>
</dbReference>
<dbReference type="SMART" id="SM00418">
    <property type="entry name" value="HTH_ARSR"/>
    <property type="match status" value="1"/>
</dbReference>
<comment type="caution">
    <text evidence="5">The sequence shown here is derived from an EMBL/GenBank/DDBJ whole genome shotgun (WGS) entry which is preliminary data.</text>
</comment>
<keyword evidence="2" id="KW-0238">DNA-binding</keyword>
<dbReference type="RefSeq" id="WP_034631703.1">
    <property type="nucleotide sequence ID" value="NZ_JRJU01000027.1"/>
</dbReference>
<evidence type="ECO:0000256" key="1">
    <source>
        <dbReference type="ARBA" id="ARBA00023015"/>
    </source>
</evidence>
<feature type="domain" description="HTH arsR-type" evidence="4">
    <location>
        <begin position="259"/>
        <end position="347"/>
    </location>
</feature>
<name>A0A0B0ICD4_9BACI</name>
<dbReference type="Gene3D" id="1.10.10.10">
    <property type="entry name" value="Winged helix-like DNA-binding domain superfamily/Winged helix DNA-binding domain"/>
    <property type="match status" value="1"/>
</dbReference>
<keyword evidence="3" id="KW-0804">Transcription</keyword>
<protein>
    <submittedName>
        <fullName evidence="5">ArsR family transcriptional regulator</fullName>
    </submittedName>
</protein>
<proteinExistence type="predicted"/>
<dbReference type="InterPro" id="IPR036390">
    <property type="entry name" value="WH_DNA-bd_sf"/>
</dbReference>
<dbReference type="eggNOG" id="COG0640">
    <property type="taxonomic scope" value="Bacteria"/>
</dbReference>
<dbReference type="PANTHER" id="PTHR33154">
    <property type="entry name" value="TRANSCRIPTIONAL REGULATOR, ARSR FAMILY"/>
    <property type="match status" value="1"/>
</dbReference>
<dbReference type="InterPro" id="IPR011991">
    <property type="entry name" value="ArsR-like_HTH"/>
</dbReference>
<evidence type="ECO:0000259" key="4">
    <source>
        <dbReference type="PROSITE" id="PS50987"/>
    </source>
</evidence>
<dbReference type="InterPro" id="IPR051081">
    <property type="entry name" value="HTH_MetalResp_TranReg"/>
</dbReference>
<evidence type="ECO:0000313" key="5">
    <source>
        <dbReference type="EMBL" id="KHF38935.1"/>
    </source>
</evidence>
<keyword evidence="1" id="KW-0805">Transcription regulation</keyword>
<evidence type="ECO:0000256" key="3">
    <source>
        <dbReference type="ARBA" id="ARBA00023163"/>
    </source>
</evidence>
<dbReference type="OrthoDB" id="2646147at2"/>
<evidence type="ECO:0000256" key="2">
    <source>
        <dbReference type="ARBA" id="ARBA00023125"/>
    </source>
</evidence>